<reference evidence="10" key="1">
    <citation type="journal article" date="2019" name="BMC Genomics">
        <title>Mobile genetic elements explain size variation in the mitochondrial genomes of four closely-related Armillaria species.</title>
        <authorList>
            <person name="Kolesnikova A.I."/>
            <person name="Putintseva Y.A."/>
            <person name="Simonov E.P."/>
            <person name="Biriukov V.V."/>
            <person name="Oreshkova N.V."/>
            <person name="Pavlov I.N."/>
            <person name="Sharov V.V."/>
            <person name="Kuzmin D.A."/>
            <person name="Anderson J.B."/>
            <person name="Krutovsky K.V."/>
        </authorList>
    </citation>
    <scope>NUCLEOTIDE SEQUENCE</scope>
</reference>
<keyword evidence="10" id="KW-0496">Mitochondrion</keyword>
<dbReference type="GO" id="GO:0003677">
    <property type="term" value="F:DNA binding"/>
    <property type="evidence" value="ECO:0007669"/>
    <property type="project" value="UniProtKB-KW"/>
</dbReference>
<organism evidence="10">
    <name type="scientific">Armillaria sinapina</name>
    <dbReference type="NCBI Taxonomy" id="64372"/>
    <lineage>
        <taxon>Eukaryota</taxon>
        <taxon>Fungi</taxon>
        <taxon>Dikarya</taxon>
        <taxon>Basidiomycota</taxon>
        <taxon>Agaricomycotina</taxon>
        <taxon>Agaricomycetes</taxon>
        <taxon>Agaricomycetidae</taxon>
        <taxon>Agaricales</taxon>
        <taxon>Marasmiineae</taxon>
        <taxon>Physalacriaceae</taxon>
        <taxon>Armillaria</taxon>
    </lineage>
</organism>
<geneLocation type="mitochondrion" evidence="10"/>
<evidence type="ECO:0000313" key="10">
    <source>
        <dbReference type="EMBL" id="QCB16364.1"/>
    </source>
</evidence>
<evidence type="ECO:0000256" key="6">
    <source>
        <dbReference type="ARBA" id="ARBA00022932"/>
    </source>
</evidence>
<accession>A0A4D6FF07</accession>
<gene>
    <name evidence="10" type="primary">dpo</name>
</gene>
<dbReference type="GO" id="GO:0000166">
    <property type="term" value="F:nucleotide binding"/>
    <property type="evidence" value="ECO:0007669"/>
    <property type="project" value="InterPro"/>
</dbReference>
<dbReference type="GeneID" id="40135494"/>
<dbReference type="GO" id="GO:0003887">
    <property type="term" value="F:DNA-directed DNA polymerase activity"/>
    <property type="evidence" value="ECO:0007669"/>
    <property type="project" value="UniProtKB-KW"/>
</dbReference>
<dbReference type="InterPro" id="IPR004868">
    <property type="entry name" value="DNA-dir_DNA_pol_B_mt/vir"/>
</dbReference>
<feature type="domain" description="DNA-directed DNA polymerase family B mitochondria/virus" evidence="9">
    <location>
        <begin position="4"/>
        <end position="140"/>
    </location>
</feature>
<protein>
    <recommendedName>
        <fullName evidence="2">DNA-directed DNA polymerase</fullName>
        <ecNumber evidence="2">2.7.7.7</ecNumber>
    </recommendedName>
</protein>
<evidence type="ECO:0000256" key="7">
    <source>
        <dbReference type="ARBA" id="ARBA00023125"/>
    </source>
</evidence>
<dbReference type="AlphaFoldDB" id="A0A4D6FF07"/>
<evidence type="ECO:0000256" key="2">
    <source>
        <dbReference type="ARBA" id="ARBA00012417"/>
    </source>
</evidence>
<evidence type="ECO:0000256" key="8">
    <source>
        <dbReference type="ARBA" id="ARBA00049244"/>
    </source>
</evidence>
<evidence type="ECO:0000256" key="4">
    <source>
        <dbReference type="ARBA" id="ARBA00022695"/>
    </source>
</evidence>
<keyword evidence="3" id="KW-0808">Transferase</keyword>
<keyword evidence="5" id="KW-0235">DNA replication</keyword>
<name>A0A4D6FF07_9AGAR</name>
<evidence type="ECO:0000259" key="9">
    <source>
        <dbReference type="Pfam" id="PF03175"/>
    </source>
</evidence>
<comment type="catalytic activity">
    <reaction evidence="8">
        <text>DNA(n) + a 2'-deoxyribonucleoside 5'-triphosphate = DNA(n+1) + diphosphate</text>
        <dbReference type="Rhea" id="RHEA:22508"/>
        <dbReference type="Rhea" id="RHEA-COMP:17339"/>
        <dbReference type="Rhea" id="RHEA-COMP:17340"/>
        <dbReference type="ChEBI" id="CHEBI:33019"/>
        <dbReference type="ChEBI" id="CHEBI:61560"/>
        <dbReference type="ChEBI" id="CHEBI:173112"/>
        <dbReference type="EC" id="2.7.7.7"/>
    </reaction>
</comment>
<proteinExistence type="inferred from homology"/>
<evidence type="ECO:0000256" key="3">
    <source>
        <dbReference type="ARBA" id="ARBA00022679"/>
    </source>
</evidence>
<keyword evidence="7" id="KW-0238">DNA-binding</keyword>
<dbReference type="GO" id="GO:0006260">
    <property type="term" value="P:DNA replication"/>
    <property type="evidence" value="ECO:0007669"/>
    <property type="project" value="UniProtKB-KW"/>
</dbReference>
<dbReference type="InterPro" id="IPR012337">
    <property type="entry name" value="RNaseH-like_sf"/>
</dbReference>
<evidence type="ECO:0000256" key="1">
    <source>
        <dbReference type="ARBA" id="ARBA00005755"/>
    </source>
</evidence>
<dbReference type="EMBL" id="MH282847">
    <property type="protein sequence ID" value="QCB16364.1"/>
    <property type="molecule type" value="Genomic_DNA"/>
</dbReference>
<evidence type="ECO:0000256" key="5">
    <source>
        <dbReference type="ARBA" id="ARBA00022705"/>
    </source>
</evidence>
<comment type="similarity">
    <text evidence="1">Belongs to the DNA polymerase type-B family.</text>
</comment>
<dbReference type="SUPFAM" id="SSF53098">
    <property type="entry name" value="Ribonuclease H-like"/>
    <property type="match status" value="1"/>
</dbReference>
<dbReference type="RefSeq" id="YP_009631584.1">
    <property type="nucleotide sequence ID" value="NC_042229.1"/>
</dbReference>
<keyword evidence="4" id="KW-0548">Nucleotidyltransferase</keyword>
<dbReference type="Pfam" id="PF03175">
    <property type="entry name" value="DNA_pol_B_2"/>
    <property type="match status" value="1"/>
</dbReference>
<keyword evidence="6" id="KW-0239">DNA-directed DNA polymerase</keyword>
<sequence>MTVKGLFPYNFLTKDTREFKGAVPDIKYFNNWNIRNPADLLKYNQLIKRIETENNGIWDCRQELEKYLINDVEISYDIMMKTAKYYYENYSINISRIRTISGLAFLIYTAQFYNSKNFPISVTTGDLEKEIRQAYSGGTVDGAGLKKLLKAYLESISPMIWMDLVIRDIKLSGKMQT</sequence>
<dbReference type="EC" id="2.7.7.7" evidence="2"/>